<dbReference type="PANTHER" id="PTHR43278">
    <property type="entry name" value="NAD(P)H-DEPENDENT FMN-CONTAINING OXIDOREDUCTASE YWQN-RELATED"/>
    <property type="match status" value="1"/>
</dbReference>
<comment type="caution">
    <text evidence="4">The sequence shown here is derived from an EMBL/GenBank/DDBJ whole genome shotgun (WGS) entry which is preliminary data.</text>
</comment>
<accession>A0ABT3ND02</accession>
<keyword evidence="1" id="KW-0285">Flavoprotein</keyword>
<evidence type="ECO:0000313" key="5">
    <source>
        <dbReference type="Proteomes" id="UP001209681"/>
    </source>
</evidence>
<protein>
    <submittedName>
        <fullName evidence="4">Flavodoxin family protein</fullName>
    </submittedName>
</protein>
<dbReference type="EMBL" id="JAPFPW010000032">
    <property type="protein sequence ID" value="MCW7755328.1"/>
    <property type="molecule type" value="Genomic_DNA"/>
</dbReference>
<evidence type="ECO:0000256" key="2">
    <source>
        <dbReference type="ARBA" id="ARBA00022643"/>
    </source>
</evidence>
<proteinExistence type="predicted"/>
<sequence length="211" mass="23309">MKVVAFNGSPNKKGNTFHALQMVAAELEQQGIETAIVHVGNKAIRGCLACGQCAKNMNEQCIQAEDPVNEWIQLMKQADGILLGSPVHYSAIAGTMKSFLDRAFYVAGMNGCMLRHKVGASLVAVRRSGGLPAFNQLNNFLCYSEMLMPTSNYWNVIHGTRPGEATRDLEGAQIMRTLGRNMAWLMKLVENGRGVIAPPEKEDKVWMHFIR</sequence>
<evidence type="ECO:0000259" key="3">
    <source>
        <dbReference type="Pfam" id="PF03358"/>
    </source>
</evidence>
<organism evidence="4 5">
    <name type="scientific">Desulfobotulus pelophilus</name>
    <dbReference type="NCBI Taxonomy" id="2823377"/>
    <lineage>
        <taxon>Bacteria</taxon>
        <taxon>Pseudomonadati</taxon>
        <taxon>Thermodesulfobacteriota</taxon>
        <taxon>Desulfobacteria</taxon>
        <taxon>Desulfobacterales</taxon>
        <taxon>Desulfobacteraceae</taxon>
        <taxon>Desulfobotulus</taxon>
    </lineage>
</organism>
<evidence type="ECO:0000313" key="4">
    <source>
        <dbReference type="EMBL" id="MCW7755328.1"/>
    </source>
</evidence>
<reference evidence="4 5" key="1">
    <citation type="submission" date="2022-11" db="EMBL/GenBank/DDBJ databases">
        <title>Desulfobotulus tamanensis H1 sp. nov. - anaerobic, alkaliphilic, sulphate reducing bacterium isolated from terrestrial mud volcano.</title>
        <authorList>
            <person name="Frolova A."/>
            <person name="Merkel A.Y."/>
            <person name="Slobodkin A.I."/>
        </authorList>
    </citation>
    <scope>NUCLEOTIDE SEQUENCE [LARGE SCALE GENOMIC DNA]</scope>
    <source>
        <strain evidence="4 5">H1</strain>
    </source>
</reference>
<dbReference type="Gene3D" id="3.40.50.360">
    <property type="match status" value="1"/>
</dbReference>
<dbReference type="InterPro" id="IPR051796">
    <property type="entry name" value="ISF_SsuE-like"/>
</dbReference>
<dbReference type="InterPro" id="IPR029039">
    <property type="entry name" value="Flavoprotein-like_sf"/>
</dbReference>
<dbReference type="Pfam" id="PF03358">
    <property type="entry name" value="FMN_red"/>
    <property type="match status" value="1"/>
</dbReference>
<dbReference type="PANTHER" id="PTHR43278:SF4">
    <property type="entry name" value="NAD(P)H-DEPENDENT FMN-CONTAINING OXIDOREDUCTASE YWQN-RELATED"/>
    <property type="match status" value="1"/>
</dbReference>
<dbReference type="RefSeq" id="WP_265426271.1">
    <property type="nucleotide sequence ID" value="NZ_JAPFPW010000032.1"/>
</dbReference>
<feature type="domain" description="NADPH-dependent FMN reductase-like" evidence="3">
    <location>
        <begin position="1"/>
        <end position="158"/>
    </location>
</feature>
<gene>
    <name evidence="4" type="ORF">OOT00_15195</name>
</gene>
<name>A0ABT3ND02_9BACT</name>
<keyword evidence="2" id="KW-0288">FMN</keyword>
<keyword evidence="5" id="KW-1185">Reference proteome</keyword>
<dbReference type="InterPro" id="IPR005025">
    <property type="entry name" value="FMN_Rdtase-like_dom"/>
</dbReference>
<dbReference type="SUPFAM" id="SSF52218">
    <property type="entry name" value="Flavoproteins"/>
    <property type="match status" value="1"/>
</dbReference>
<dbReference type="Proteomes" id="UP001209681">
    <property type="component" value="Unassembled WGS sequence"/>
</dbReference>
<evidence type="ECO:0000256" key="1">
    <source>
        <dbReference type="ARBA" id="ARBA00022630"/>
    </source>
</evidence>